<comment type="subunit">
    <text evidence="8">Monomer.</text>
</comment>
<dbReference type="UniPathway" id="UPA00053">
    <property type="reaction ID" value="UER00089"/>
</dbReference>
<dbReference type="Gene3D" id="3.65.10.10">
    <property type="entry name" value="Enolpyruvate transferase domain"/>
    <property type="match status" value="2"/>
</dbReference>
<evidence type="ECO:0000259" key="9">
    <source>
        <dbReference type="Pfam" id="PF00275"/>
    </source>
</evidence>
<dbReference type="EC" id="2.5.1.19" evidence="8"/>
<evidence type="ECO:0000256" key="5">
    <source>
        <dbReference type="ARBA" id="ARBA00022679"/>
    </source>
</evidence>
<dbReference type="EMBL" id="PXYV01000065">
    <property type="protein sequence ID" value="PSR20386.1"/>
    <property type="molecule type" value="Genomic_DNA"/>
</dbReference>
<evidence type="ECO:0000256" key="1">
    <source>
        <dbReference type="ARBA" id="ARBA00004811"/>
    </source>
</evidence>
<dbReference type="GO" id="GO:0009423">
    <property type="term" value="P:chorismate biosynthetic process"/>
    <property type="evidence" value="ECO:0007669"/>
    <property type="project" value="UniProtKB-UniRule"/>
</dbReference>
<evidence type="ECO:0000256" key="7">
    <source>
        <dbReference type="ARBA" id="ARBA00044633"/>
    </source>
</evidence>
<dbReference type="GO" id="GO:0005737">
    <property type="term" value="C:cytoplasm"/>
    <property type="evidence" value="ECO:0007669"/>
    <property type="project" value="UniProtKB-SubCell"/>
</dbReference>
<keyword evidence="5 8" id="KW-0808">Transferase</keyword>
<feature type="binding site" evidence="8">
    <location>
        <position position="164"/>
    </location>
    <ligand>
        <name>3-phosphoshikimate</name>
        <dbReference type="ChEBI" id="CHEBI:145989"/>
    </ligand>
</feature>
<feature type="binding site" evidence="8">
    <location>
        <position position="22"/>
    </location>
    <ligand>
        <name>3-phosphoshikimate</name>
        <dbReference type="ChEBI" id="CHEBI:145989"/>
    </ligand>
</feature>
<keyword evidence="3 8" id="KW-0963">Cytoplasm</keyword>
<gene>
    <name evidence="8 10" type="primary">aroA</name>
    <name evidence="10" type="ORF">C7B45_15165</name>
</gene>
<feature type="binding site" evidence="8">
    <location>
        <position position="310"/>
    </location>
    <ligand>
        <name>3-phosphoshikimate</name>
        <dbReference type="ChEBI" id="CHEBI:145989"/>
    </ligand>
</feature>
<dbReference type="InterPro" id="IPR013792">
    <property type="entry name" value="RNA3'P_cycl/enolpyr_Trfase_a/b"/>
</dbReference>
<dbReference type="PIRSF" id="PIRSF000505">
    <property type="entry name" value="EPSPS"/>
    <property type="match status" value="1"/>
</dbReference>
<dbReference type="InterPro" id="IPR023193">
    <property type="entry name" value="EPSP_synthase_CS"/>
</dbReference>
<feature type="binding site" evidence="8">
    <location>
        <position position="21"/>
    </location>
    <ligand>
        <name>phosphoenolpyruvate</name>
        <dbReference type="ChEBI" id="CHEBI:58702"/>
    </ligand>
</feature>
<feature type="binding site" evidence="8">
    <location>
        <position position="337"/>
    </location>
    <ligand>
        <name>3-phosphoshikimate</name>
        <dbReference type="ChEBI" id="CHEBI:145989"/>
    </ligand>
</feature>
<dbReference type="Pfam" id="PF00275">
    <property type="entry name" value="EPSP_synthase"/>
    <property type="match status" value="1"/>
</dbReference>
<comment type="caution">
    <text evidence="10">The sequence shown here is derived from an EMBL/GenBank/DDBJ whole genome shotgun (WGS) entry which is preliminary data.</text>
</comment>
<feature type="domain" description="Enolpyruvate transferase" evidence="9">
    <location>
        <begin position="13"/>
        <end position="417"/>
    </location>
</feature>
<dbReference type="GO" id="GO:0008652">
    <property type="term" value="P:amino acid biosynthetic process"/>
    <property type="evidence" value="ECO:0007669"/>
    <property type="project" value="UniProtKB-KW"/>
</dbReference>
<evidence type="ECO:0000313" key="10">
    <source>
        <dbReference type="EMBL" id="PSR20386.1"/>
    </source>
</evidence>
<feature type="binding site" evidence="8">
    <location>
        <position position="26"/>
    </location>
    <ligand>
        <name>3-phosphoshikimate</name>
        <dbReference type="ChEBI" id="CHEBI:145989"/>
    </ligand>
</feature>
<feature type="binding site" evidence="8">
    <location>
        <position position="92"/>
    </location>
    <ligand>
        <name>phosphoenolpyruvate</name>
        <dbReference type="ChEBI" id="CHEBI:58702"/>
    </ligand>
</feature>
<sequence length="429" mass="45643">MVELTAWQHGFNRQVRVPGDKSLTHRAILFSAVAHGDMEIEGWLDAADTRSSLGLVQALGVQLVESSARRVVLRSSGLLEEPSAVIDCGNSGTTMRLATGLAAGVAGLVVLTGDESLVRRPMQRVIDPLAQLGVTVLSRGGGYAPLALRGGRHRGGQFVLPVASAQVKSALLLAGLSADEAVSVQEPTRSRDHTERMLKVMGASVNVAGLRTTVQPGRLNAIGFDVPGDPSAAAFWCALAAVAPDRVVTVPNLLFNPTRTGFFRVLQRMGSRLKWEEAGQVPEPWGTLTVSGMVQQAIVVEAAEIPAMVDEVPLLALLATQCEGTSVIGGAGELRVKESDRIRVTTEILRTMGAKIEEQPDGWVIEGPTPLHGAAVDGRGDHRMAMLAAVAATVARGHTQLTGEDSVRISYPRFFEQYWALKNGTSSRF</sequence>
<dbReference type="PANTHER" id="PTHR21090">
    <property type="entry name" value="AROM/DEHYDROQUINATE SYNTHASE"/>
    <property type="match status" value="1"/>
</dbReference>
<dbReference type="InterPro" id="IPR001986">
    <property type="entry name" value="Enolpyruvate_Tfrase_dom"/>
</dbReference>
<evidence type="ECO:0000256" key="8">
    <source>
        <dbReference type="HAMAP-Rule" id="MF_00210"/>
    </source>
</evidence>
<feature type="binding site" evidence="8">
    <location>
        <position position="166"/>
    </location>
    <ligand>
        <name>phosphoenolpyruvate</name>
        <dbReference type="ChEBI" id="CHEBI:58702"/>
    </ligand>
</feature>
<dbReference type="CDD" id="cd01556">
    <property type="entry name" value="EPSP_synthase"/>
    <property type="match status" value="1"/>
</dbReference>
<keyword evidence="6 8" id="KW-0057">Aromatic amino acid biosynthesis</keyword>
<feature type="binding site" evidence="8">
    <location>
        <position position="120"/>
    </location>
    <ligand>
        <name>phosphoenolpyruvate</name>
        <dbReference type="ChEBI" id="CHEBI:58702"/>
    </ligand>
</feature>
<dbReference type="PROSITE" id="PS00104">
    <property type="entry name" value="EPSP_SYNTHASE_1"/>
    <property type="match status" value="1"/>
</dbReference>
<dbReference type="SUPFAM" id="SSF55205">
    <property type="entry name" value="EPT/RTPC-like"/>
    <property type="match status" value="1"/>
</dbReference>
<evidence type="ECO:0000256" key="6">
    <source>
        <dbReference type="ARBA" id="ARBA00023141"/>
    </source>
</evidence>
<evidence type="ECO:0000256" key="2">
    <source>
        <dbReference type="ARBA" id="ARBA00009948"/>
    </source>
</evidence>
<dbReference type="Proteomes" id="UP000241848">
    <property type="component" value="Unassembled WGS sequence"/>
</dbReference>
<keyword evidence="4 8" id="KW-0028">Amino-acid biosynthesis</keyword>
<feature type="binding site" evidence="8">
    <location>
        <position position="341"/>
    </location>
    <ligand>
        <name>phosphoenolpyruvate</name>
        <dbReference type="ChEBI" id="CHEBI:58702"/>
    </ligand>
</feature>
<dbReference type="InterPro" id="IPR006264">
    <property type="entry name" value="EPSP_synthase"/>
</dbReference>
<protein>
    <recommendedName>
        <fullName evidence="8">3-phosphoshikimate 1-carboxyvinyltransferase</fullName>
        <ecNumber evidence="8">2.5.1.19</ecNumber>
    </recommendedName>
    <alternativeName>
        <fullName evidence="8">5-enolpyruvylshikimate-3-phosphate synthase</fullName>
        <shortName evidence="8">EPSP synthase</shortName>
        <shortName evidence="8">EPSPS</shortName>
    </alternativeName>
</protein>
<dbReference type="HAMAP" id="MF_00210">
    <property type="entry name" value="EPSP_synth"/>
    <property type="match status" value="1"/>
</dbReference>
<reference evidence="10 11" key="1">
    <citation type="journal article" date="2014" name="BMC Genomics">
        <title>Comparison of environmental and isolate Sulfobacillus genomes reveals diverse carbon, sulfur, nitrogen, and hydrogen metabolisms.</title>
        <authorList>
            <person name="Justice N.B."/>
            <person name="Norman A."/>
            <person name="Brown C.T."/>
            <person name="Singh A."/>
            <person name="Thomas B.C."/>
            <person name="Banfield J.F."/>
        </authorList>
    </citation>
    <scope>NUCLEOTIDE SEQUENCE [LARGE SCALE GENOMIC DNA]</scope>
    <source>
        <strain evidence="10">AMDSBA3</strain>
    </source>
</reference>
<dbReference type="GO" id="GO:0003866">
    <property type="term" value="F:3-phosphoshikimate 1-carboxyvinyltransferase activity"/>
    <property type="evidence" value="ECO:0007669"/>
    <property type="project" value="UniProtKB-UniRule"/>
</dbReference>
<proteinExistence type="inferred from homology"/>
<feature type="binding site" evidence="8">
    <location>
        <position position="166"/>
    </location>
    <ligand>
        <name>3-phosphoshikimate</name>
        <dbReference type="ChEBI" id="CHEBI:145989"/>
    </ligand>
</feature>
<comment type="pathway">
    <text evidence="1 8">Metabolic intermediate biosynthesis; chorismate biosynthesis; chorismate from D-erythrose 4-phosphate and phosphoenolpyruvate: step 6/7.</text>
</comment>
<feature type="binding site" evidence="8">
    <location>
        <position position="383"/>
    </location>
    <ligand>
        <name>phosphoenolpyruvate</name>
        <dbReference type="ChEBI" id="CHEBI:58702"/>
    </ligand>
</feature>
<evidence type="ECO:0000256" key="4">
    <source>
        <dbReference type="ARBA" id="ARBA00022605"/>
    </source>
</evidence>
<accession>A0A2T2WDS7</accession>
<dbReference type="GO" id="GO:0009073">
    <property type="term" value="P:aromatic amino acid family biosynthetic process"/>
    <property type="evidence" value="ECO:0007669"/>
    <property type="project" value="UniProtKB-KW"/>
</dbReference>
<comment type="similarity">
    <text evidence="2 8">Belongs to the EPSP synthase family.</text>
</comment>
<comment type="subcellular location">
    <subcellularLocation>
        <location evidence="8">Cytoplasm</location>
    </subcellularLocation>
</comment>
<dbReference type="AlphaFoldDB" id="A0A2T2WDS7"/>
<name>A0A2T2WDS7_9FIRM</name>
<comment type="caution">
    <text evidence="8">Lacks conserved residue(s) required for the propagation of feature annotation.</text>
</comment>
<comment type="function">
    <text evidence="8">Catalyzes the transfer of the enolpyruvyl moiety of phosphoenolpyruvate (PEP) to the 5-hydroxyl of shikimate-3-phosphate (S3P) to produce enolpyruvyl shikimate-3-phosphate and inorganic phosphate.</text>
</comment>
<evidence type="ECO:0000256" key="3">
    <source>
        <dbReference type="ARBA" id="ARBA00022490"/>
    </source>
</evidence>
<dbReference type="FunFam" id="3.65.10.10:FF:000005">
    <property type="entry name" value="3-phosphoshikimate 1-carboxyvinyltransferase"/>
    <property type="match status" value="1"/>
</dbReference>
<dbReference type="PANTHER" id="PTHR21090:SF5">
    <property type="entry name" value="PENTAFUNCTIONAL AROM POLYPEPTIDE"/>
    <property type="match status" value="1"/>
</dbReference>
<evidence type="ECO:0000313" key="11">
    <source>
        <dbReference type="Proteomes" id="UP000241848"/>
    </source>
</evidence>
<feature type="binding site" evidence="8">
    <location>
        <position position="21"/>
    </location>
    <ligand>
        <name>3-phosphoshikimate</name>
        <dbReference type="ChEBI" id="CHEBI:145989"/>
    </ligand>
</feature>
<organism evidence="10 11">
    <name type="scientific">Sulfobacillus acidophilus</name>
    <dbReference type="NCBI Taxonomy" id="53633"/>
    <lineage>
        <taxon>Bacteria</taxon>
        <taxon>Bacillati</taxon>
        <taxon>Bacillota</taxon>
        <taxon>Clostridia</taxon>
        <taxon>Eubacteriales</taxon>
        <taxon>Clostridiales Family XVII. Incertae Sedis</taxon>
        <taxon>Sulfobacillus</taxon>
    </lineage>
</organism>
<feature type="active site" description="Proton acceptor" evidence="8">
    <location>
        <position position="310"/>
    </location>
</feature>
<dbReference type="PROSITE" id="PS00885">
    <property type="entry name" value="EPSP_SYNTHASE_2"/>
    <property type="match status" value="1"/>
</dbReference>
<comment type="catalytic activity">
    <reaction evidence="7">
        <text>3-phosphoshikimate + phosphoenolpyruvate = 5-O-(1-carboxyvinyl)-3-phosphoshikimate + phosphate</text>
        <dbReference type="Rhea" id="RHEA:21256"/>
        <dbReference type="ChEBI" id="CHEBI:43474"/>
        <dbReference type="ChEBI" id="CHEBI:57701"/>
        <dbReference type="ChEBI" id="CHEBI:58702"/>
        <dbReference type="ChEBI" id="CHEBI:145989"/>
        <dbReference type="EC" id="2.5.1.19"/>
    </reaction>
    <physiologicalReaction direction="left-to-right" evidence="7">
        <dbReference type="Rhea" id="RHEA:21257"/>
    </physiologicalReaction>
</comment>
<dbReference type="NCBIfam" id="TIGR01356">
    <property type="entry name" value="aroA"/>
    <property type="match status" value="1"/>
</dbReference>
<dbReference type="InterPro" id="IPR036968">
    <property type="entry name" value="Enolpyruvate_Tfrase_sf"/>
</dbReference>